<dbReference type="SUPFAM" id="SSF52777">
    <property type="entry name" value="CoA-dependent acyltransferases"/>
    <property type="match status" value="6"/>
</dbReference>
<dbReference type="FunFam" id="1.10.1200.10:FF:000005">
    <property type="entry name" value="Nonribosomal peptide synthetase 1"/>
    <property type="match status" value="2"/>
</dbReference>
<protein>
    <submittedName>
        <fullName evidence="8">Amino acid adenylation domain-containing protein</fullName>
    </submittedName>
</protein>
<comment type="cofactor">
    <cofactor evidence="1">
        <name>pantetheine 4'-phosphate</name>
        <dbReference type="ChEBI" id="CHEBI:47942"/>
    </cofactor>
</comment>
<feature type="domain" description="Carrier" evidence="7">
    <location>
        <begin position="2430"/>
        <end position="2504"/>
    </location>
</feature>
<comment type="similarity">
    <text evidence="2">Belongs to the ATP-dependent AMP-binding enzyme family.</text>
</comment>
<dbReference type="CDD" id="cd19531">
    <property type="entry name" value="LCL_NRPS-like"/>
    <property type="match status" value="2"/>
</dbReference>
<evidence type="ECO:0000256" key="5">
    <source>
        <dbReference type="ARBA" id="ARBA00022737"/>
    </source>
</evidence>
<dbReference type="CDD" id="cd19534">
    <property type="entry name" value="E_NRPS"/>
    <property type="match status" value="1"/>
</dbReference>
<dbReference type="InterPro" id="IPR027417">
    <property type="entry name" value="P-loop_NTPase"/>
</dbReference>
<dbReference type="NCBIfam" id="TIGR01720">
    <property type="entry name" value="NRPS-para261"/>
    <property type="match status" value="1"/>
</dbReference>
<dbReference type="PROSITE" id="PS00012">
    <property type="entry name" value="PHOSPHOPANTETHEINE"/>
    <property type="match status" value="1"/>
</dbReference>
<dbReference type="FunFam" id="3.30.559.10:FF:000012">
    <property type="entry name" value="Non-ribosomal peptide synthetase"/>
    <property type="match status" value="2"/>
</dbReference>
<reference evidence="8" key="1">
    <citation type="journal article" date="2020" name="mSystems">
        <title>Genome- and Community-Level Interaction Insights into Carbon Utilization and Element Cycling Functions of Hydrothermarchaeota in Hydrothermal Sediment.</title>
        <authorList>
            <person name="Zhou Z."/>
            <person name="Liu Y."/>
            <person name="Xu W."/>
            <person name="Pan J."/>
            <person name="Luo Z.H."/>
            <person name="Li M."/>
        </authorList>
    </citation>
    <scope>NUCLEOTIDE SEQUENCE [LARGE SCALE GENOMIC DNA]</scope>
    <source>
        <strain evidence="8">HyVt-577</strain>
    </source>
</reference>
<evidence type="ECO:0000256" key="4">
    <source>
        <dbReference type="ARBA" id="ARBA00022553"/>
    </source>
</evidence>
<dbReference type="InterPro" id="IPR020806">
    <property type="entry name" value="PKS_PP-bd"/>
</dbReference>
<feature type="domain" description="Carrier" evidence="7">
    <location>
        <begin position="1014"/>
        <end position="1089"/>
    </location>
</feature>
<dbReference type="PANTHER" id="PTHR45527">
    <property type="entry name" value="NONRIBOSOMAL PEPTIDE SYNTHETASE"/>
    <property type="match status" value="1"/>
</dbReference>
<dbReference type="InterPro" id="IPR010060">
    <property type="entry name" value="NRPS_synth"/>
</dbReference>
<accession>A0A7V4TZ90</accession>
<proteinExistence type="inferred from homology"/>
<organism evidence="8">
    <name type="scientific">Caldithrix abyssi</name>
    <dbReference type="NCBI Taxonomy" id="187145"/>
    <lineage>
        <taxon>Bacteria</taxon>
        <taxon>Pseudomonadati</taxon>
        <taxon>Calditrichota</taxon>
        <taxon>Calditrichia</taxon>
        <taxon>Calditrichales</taxon>
        <taxon>Calditrichaceae</taxon>
        <taxon>Caldithrix</taxon>
    </lineage>
</organism>
<dbReference type="Gene3D" id="1.10.1200.10">
    <property type="entry name" value="ACP-like"/>
    <property type="match status" value="2"/>
</dbReference>
<feature type="compositionally biased region" description="Basic and acidic residues" evidence="6">
    <location>
        <begin position="30"/>
        <end position="42"/>
    </location>
</feature>
<dbReference type="PANTHER" id="PTHR45527:SF14">
    <property type="entry name" value="PLIPASTATIN SYNTHASE SUBUNIT B"/>
    <property type="match status" value="1"/>
</dbReference>
<feature type="region of interest" description="Disordered" evidence="6">
    <location>
        <begin position="25"/>
        <end position="47"/>
    </location>
</feature>
<dbReference type="Gene3D" id="3.30.559.30">
    <property type="entry name" value="Nonribosomal peptide synthetase, condensation domain"/>
    <property type="match status" value="3"/>
</dbReference>
<dbReference type="InterPro" id="IPR000873">
    <property type="entry name" value="AMP-dep_synth/lig_dom"/>
</dbReference>
<dbReference type="SUPFAM" id="SSF56801">
    <property type="entry name" value="Acetyl-CoA synthetase-like"/>
    <property type="match status" value="2"/>
</dbReference>
<dbReference type="PROSITE" id="PS50075">
    <property type="entry name" value="CARRIER"/>
    <property type="match status" value="2"/>
</dbReference>
<dbReference type="Pfam" id="PF00668">
    <property type="entry name" value="Condensation"/>
    <property type="match status" value="3"/>
</dbReference>
<evidence type="ECO:0000256" key="2">
    <source>
        <dbReference type="ARBA" id="ARBA00006432"/>
    </source>
</evidence>
<dbReference type="Gene3D" id="3.40.50.980">
    <property type="match status" value="4"/>
</dbReference>
<keyword evidence="5" id="KW-0677">Repeat</keyword>
<dbReference type="InterPro" id="IPR001242">
    <property type="entry name" value="Condensation_dom"/>
</dbReference>
<evidence type="ECO:0000256" key="3">
    <source>
        <dbReference type="ARBA" id="ARBA00022450"/>
    </source>
</evidence>
<dbReference type="InterPro" id="IPR006162">
    <property type="entry name" value="Ppantetheine_attach_site"/>
</dbReference>
<evidence type="ECO:0000259" key="7">
    <source>
        <dbReference type="PROSITE" id="PS50075"/>
    </source>
</evidence>
<keyword evidence="4" id="KW-0597">Phosphoprotein</keyword>
<dbReference type="Gene3D" id="2.30.38.10">
    <property type="entry name" value="Luciferase, Domain 3"/>
    <property type="match status" value="2"/>
</dbReference>
<dbReference type="SUPFAM" id="SSF47336">
    <property type="entry name" value="ACP-like"/>
    <property type="match status" value="2"/>
</dbReference>
<dbReference type="Gene3D" id="3.40.50.300">
    <property type="entry name" value="P-loop containing nucleotide triphosphate hydrolases"/>
    <property type="match status" value="1"/>
</dbReference>
<dbReference type="CDD" id="cd12117">
    <property type="entry name" value="A_NRPS_Srf_like"/>
    <property type="match status" value="1"/>
</dbReference>
<dbReference type="NCBIfam" id="TIGR01733">
    <property type="entry name" value="AA-adenyl-dom"/>
    <property type="match status" value="2"/>
</dbReference>
<dbReference type="InterPro" id="IPR036736">
    <property type="entry name" value="ACP-like_sf"/>
</dbReference>
<dbReference type="FunFam" id="2.30.38.10:FF:000001">
    <property type="entry name" value="Non-ribosomal peptide synthetase PvdI"/>
    <property type="match status" value="2"/>
</dbReference>
<dbReference type="Pfam" id="PF13469">
    <property type="entry name" value="Sulfotransfer_3"/>
    <property type="match status" value="1"/>
</dbReference>
<dbReference type="Pfam" id="PF00501">
    <property type="entry name" value="AMP-binding"/>
    <property type="match status" value="2"/>
</dbReference>
<dbReference type="InterPro" id="IPR009081">
    <property type="entry name" value="PP-bd_ACP"/>
</dbReference>
<dbReference type="InterPro" id="IPR045851">
    <property type="entry name" value="AMP-bd_C_sf"/>
</dbReference>
<dbReference type="InterPro" id="IPR020845">
    <property type="entry name" value="AMP-binding_CS"/>
</dbReference>
<dbReference type="FunFam" id="3.40.50.980:FF:000001">
    <property type="entry name" value="Non-ribosomal peptide synthetase"/>
    <property type="match status" value="2"/>
</dbReference>
<gene>
    <name evidence="8" type="ORF">ENK44_05420</name>
</gene>
<evidence type="ECO:0000313" key="8">
    <source>
        <dbReference type="EMBL" id="HGY55116.1"/>
    </source>
</evidence>
<dbReference type="Gene3D" id="3.30.300.30">
    <property type="match status" value="2"/>
</dbReference>
<sequence>MAKVSNRLSNLTPEQLELLRKKLAQKSGQKTRDQIKPRENQNEHPLSSAQKRLWFLQQLEPESAFYNIPSAIRLSGHLDLSVLEKSINAVINRHEVMRASFKTNEKGEPEQIISEEITVPVRLEDIRHLSEEERSKTEQRLLKEEAATPFDLTVSPLLRILLIRVADEEHILCVNMHHIIADGWSIGVFIQEFSASYRALRHKQDTPLPPLKIQYADYAQWQLDRQKKETLHKQLDFWKNYLQGMPQTLELPIDRKRPPLPSYRGKQHIFRLSKELTKQLRLLAKALNISLYALVMAAFQVFLHKISGQEDFGVGAPIANRNRAEIEQLIGFFVNTIVLRAEFYGDPSFEQLAKRVADDVINASDNQDVPFEQIVEALVPEPDLSRSPLFQVMFDLQKAPLEKFQLDDLQAEIVDIEIGVAKFDLMLLMMEEQERIRCLLEYNTDIFETETAVRFAKYFTILLSRIVNQPAKPVSAYTLLSDSEKKTILYDWNETSRPYPATKSIQELFEKQASLRPERIAIAYDDTRITYQQLNEQANRLAHFLMKQGIEKGVPVSIFMDRSIEMITAILAIIKCGGIYVPIDTTYPKERVAFILEDTGTPVLLTQSAFKNDLPAEGEQQILALDEKEQDILNEAASNPAVRTCADDAAYIIYTSGSTGRPKGVTVPHKAISRLVLNTDYIKITEDDKIAQVSNAAFDAATYEIWGALLNGAQLLGISKGTMLSSKDFIEKIRTLKITQMFLTTAFFNQLAYTQADAFGTLDTLMFGGERVDVNAVHEIITRQPPKRLLHVYGPTENTTFSTWFMIKNIAKDALTVPIGKPIANSTCYVVDKNIEPVPVGVPGELLVGGDGLSLGYHNRPQLSAEKFIPNPFISDTGSRLYRTGDLVRYLPDGNIEFIGRIDQQVKIRGFRIELGEIEALLRDHPDLKDVVVLAREDSPGERRLVGYIVPKSEEPPKFSELRSFLLEKLPDYMVPNIFIPLEALPLTPNGKVDRRALPAPDQSRPELERDYVPPRNKLEQFLAEIWQEVLGIEKVGIHDNFFELGGNSLKAAVFANRLQQELNEVVHVGAVFKAPRISELAMYMVEYIPEFIEQRFGVTAESLSGVVIKLDEDGEVKKINREDLNSFDKIISRLPAAPARNARLPKNKPAVFLLSPPRSGSTLLRVMLAGNPRLFSPPELDLLSFNTLRERRKAFSAKGLEIWLEATIRAVMETKNCSAEEAEKIMAELEEQDLTTREFYGLLQQWLGGDKLIVDKTPTYGFDPNILQRAEEDFDNPFYIHLVRHPYAMIYSFIEAKLDQNFFRYDHPFTRRELAELIWIATNRNVTEFLSKIPEKRQYLIRFEDLLANPKDELMRLCAFLNIPFDDDMLKPYEGKKMTDAVKSGSQMVGDFKFYLHRNINNRVADKWRSYHSTDFLSDLAWEYAETFGYPVEKELARKTAASRRISLTKIEPVPRDGDLQLSFAQQRLWFLEQMEPGSAQYNIPGAIRMKGRLKVDVLECCLNTIIERHETLRTIFDDKDGKAVQIILPKLTLKLQQMDLRSIPEERREEEARRLANEEAGRPFNLKTGPLIRASLIRLAEDDHIFMVVTHHIISDGWSVNLFVQELAALYQAGCRGTTVPMSPLPIQYADFAAWQRTWLSGDYLKGELDFWKKELAGLTPYLELPTDYPRPAVITYEGGRKLHHIQNDLLRDLKRLSQKQETTLFTLLLSAFETLLYRYSGQEDFAVGTPVANRTRAELEPLIGFFVNTLVLRANLSGNPTFVDLLRRNKKITLEAFDHQQIPFEKLVDELQPERDMSHTPLFQVMFSLQQSNLQTVKLDEIEIQPFNMETETAKFDLSLEIIEYKDRLTAIFEYKTGLFKAETIERLIRHFQILLQSIVRQPRAAVSDLPILSPDEKHTLLSKWNARVLAFPQNECIHTLFEQQAARTPAAEAVHFGNRSLSYRELNRQANRLAHHLLKQGVHRETVVAVFMERSVDMLVAIMGILKAGCAYLPLDPAYPQDRLDYMLQDAAVDIICTQEKLLSDLENKSLHTICLDSTASGLEKESAENPQLDISPLNLAYLIYTSGSTGRPKGVMLQHRSALNLSENLYETVYKKTGQNALRISLNAPIPFDASVQQIVMLTRGHALYIVPQEVRTDGAALLDFLRSNKIDVLDCVPSQLKLLLSAGLLEDTDSAPKAILPGGEAIDEATWQTLVHAPGIEFYNMYGPTECTVDSTIFRVKDFPEKPTIGGPVANARFYVLDAFLNPVPPGVPGELYIAGAGLARGYLNRPELTAEKFLPDPFSGEKGARMYASGDLVRWLDGGRLEFLGRVDNQVKVRGFRMELGEIESVLREHEAVDDAVVLARSDNGGEKRLVAYLTGQPEKMPGITALREFLGTKLPDYMIPAVFVTLENFPLLPNGKVNRKALPKPEISREVLESEFVEASAENEIVLAEIWKQVLGVDKVGIKDNFFELGGDSILSIQVIARAKQRGLQITPKQLFENPTIEGLASVAGSVPTVHAEQGPVSGPLVLTPVQRHFFEQNHSNPQHWNQSVLLEVRESLDPEILRKALEAIVAHHDALRLRFVKGDQGWEAFHAEEAGENIFTFLDLSQMAVSEQLAAIEKEANRLQASLDLQNGPIIRSAYFKRSAGQLDRLLLIIHHLAVDGISWRILTEDIQLAYSQAVSGKKILLPPKTTSFKHWAEQLAGYAKSEALKNEKEYWLQPLDKTISLPKDRDGKTNRESDVDQVKITLDKSNTKALLQDVPAVYNTRINDALLTVLVSALQHWTGRKQLWLQLEGHGREDIFEQIDISRTVGWFTTLYPVLLDISGTANAGEALKKVKEQLRNIPQNGIGYGLLRYLTDDKDLQKQMKALPVPELVFNYLGQFDQVVDERSPFRPLSEGMGAERSPDANREQLLDISASIKNGELTIVWNYSREFHDQTTIHRLAADYINELKALIAFCETSKSGGYTVSDFRDADLAEDEIDDLLAELDEN</sequence>
<dbReference type="FunFam" id="3.40.50.12780:FF:000012">
    <property type="entry name" value="Non-ribosomal peptide synthetase"/>
    <property type="match status" value="2"/>
</dbReference>
<dbReference type="Pfam" id="PF13193">
    <property type="entry name" value="AMP-binding_C"/>
    <property type="match status" value="2"/>
</dbReference>
<dbReference type="GO" id="GO:0003824">
    <property type="term" value="F:catalytic activity"/>
    <property type="evidence" value="ECO:0007669"/>
    <property type="project" value="UniProtKB-KW"/>
</dbReference>
<comment type="caution">
    <text evidence="8">The sequence shown here is derived from an EMBL/GenBank/DDBJ whole genome shotgun (WGS) entry which is preliminary data.</text>
</comment>
<dbReference type="InterPro" id="IPR010071">
    <property type="entry name" value="AA_adenyl_dom"/>
</dbReference>
<dbReference type="InterPro" id="IPR023213">
    <property type="entry name" value="CAT-like_dom_sf"/>
</dbReference>
<dbReference type="Proteomes" id="UP000885779">
    <property type="component" value="Unassembled WGS sequence"/>
</dbReference>
<evidence type="ECO:0000256" key="1">
    <source>
        <dbReference type="ARBA" id="ARBA00001957"/>
    </source>
</evidence>
<dbReference type="GO" id="GO:0044550">
    <property type="term" value="P:secondary metabolite biosynthetic process"/>
    <property type="evidence" value="ECO:0007669"/>
    <property type="project" value="UniProtKB-ARBA"/>
</dbReference>
<dbReference type="PROSITE" id="PS00455">
    <property type="entry name" value="AMP_BINDING"/>
    <property type="match status" value="2"/>
</dbReference>
<dbReference type="GO" id="GO:0005829">
    <property type="term" value="C:cytosol"/>
    <property type="evidence" value="ECO:0007669"/>
    <property type="project" value="TreeGrafter"/>
</dbReference>
<keyword evidence="3" id="KW-0596">Phosphopantetheine</keyword>
<dbReference type="GO" id="GO:0031177">
    <property type="term" value="F:phosphopantetheine binding"/>
    <property type="evidence" value="ECO:0007669"/>
    <property type="project" value="InterPro"/>
</dbReference>
<dbReference type="EMBL" id="DRQG01000050">
    <property type="protein sequence ID" value="HGY55116.1"/>
    <property type="molecule type" value="Genomic_DNA"/>
</dbReference>
<dbReference type="NCBIfam" id="NF003417">
    <property type="entry name" value="PRK04813.1"/>
    <property type="match status" value="2"/>
</dbReference>
<dbReference type="InterPro" id="IPR025110">
    <property type="entry name" value="AMP-bd_C"/>
</dbReference>
<dbReference type="Gene3D" id="3.30.559.10">
    <property type="entry name" value="Chloramphenicol acetyltransferase-like domain"/>
    <property type="match status" value="3"/>
</dbReference>
<dbReference type="SUPFAM" id="SSF52540">
    <property type="entry name" value="P-loop containing nucleoside triphosphate hydrolases"/>
    <property type="match status" value="1"/>
</dbReference>
<dbReference type="SMART" id="SM00823">
    <property type="entry name" value="PKS_PP"/>
    <property type="match status" value="2"/>
</dbReference>
<name>A0A7V4TZ90_CALAY</name>
<dbReference type="Pfam" id="PF00550">
    <property type="entry name" value="PP-binding"/>
    <property type="match status" value="2"/>
</dbReference>
<dbReference type="GO" id="GO:0043041">
    <property type="term" value="P:amino acid activation for nonribosomal peptide biosynthetic process"/>
    <property type="evidence" value="ECO:0007669"/>
    <property type="project" value="TreeGrafter"/>
</dbReference>
<dbReference type="FunFam" id="3.30.300.30:FF:000010">
    <property type="entry name" value="Enterobactin synthetase component F"/>
    <property type="match status" value="2"/>
</dbReference>
<dbReference type="CDD" id="cd05930">
    <property type="entry name" value="A_NRPS"/>
    <property type="match status" value="1"/>
</dbReference>
<evidence type="ECO:0000256" key="6">
    <source>
        <dbReference type="SAM" id="MobiDB-lite"/>
    </source>
</evidence>